<dbReference type="PATRIC" id="fig|762376.5.peg.1340"/>
<accession>E3HPJ6</accession>
<dbReference type="AlphaFoldDB" id="E3HPJ6"/>
<evidence type="ECO:0000313" key="2">
    <source>
        <dbReference type="EMBL" id="ADP14681.1"/>
    </source>
</evidence>
<evidence type="ECO:0000313" key="3">
    <source>
        <dbReference type="Proteomes" id="UP000006876"/>
    </source>
</evidence>
<feature type="signal peptide" evidence="1">
    <location>
        <begin position="1"/>
        <end position="26"/>
    </location>
</feature>
<dbReference type="KEGG" id="axy:AXYL_01343"/>
<sequence length="124" mass="13856">MPIPLCRSAAFAMTLSTLVAGNSALAAEWERERDEIGFYKEPVCDYGFRVKSALVNIAKQVPTGLTATNAQWEMEVFNNPESKSWTLVGKSRAGDANPSKLCRISSGQQSPYEEQPWFKKYFGR</sequence>
<dbReference type="HOGENOM" id="CLU_1998888_0_0_4"/>
<keyword evidence="1" id="KW-0732">Signal</keyword>
<proteinExistence type="predicted"/>
<organism evidence="2 3">
    <name type="scientific">Achromobacter xylosoxidans (strain A8)</name>
    <dbReference type="NCBI Taxonomy" id="762376"/>
    <lineage>
        <taxon>Bacteria</taxon>
        <taxon>Pseudomonadati</taxon>
        <taxon>Pseudomonadota</taxon>
        <taxon>Betaproteobacteria</taxon>
        <taxon>Burkholderiales</taxon>
        <taxon>Alcaligenaceae</taxon>
        <taxon>Achromobacter</taxon>
    </lineage>
</organism>
<dbReference type="Proteomes" id="UP000006876">
    <property type="component" value="Chromosome"/>
</dbReference>
<reference evidence="2 3" key="1">
    <citation type="journal article" date="2011" name="J. Bacteriol.">
        <title>Complete genome sequence of the haloaromatic acid-degrading bacterium Achromobacter xylosoxidans A8.</title>
        <authorList>
            <person name="Strnad H."/>
            <person name="Ridl J."/>
            <person name="Paces J."/>
            <person name="Kolar M."/>
            <person name="Vlcek C."/>
            <person name="Paces V."/>
        </authorList>
    </citation>
    <scope>NUCLEOTIDE SEQUENCE [LARGE SCALE GENOMIC DNA]</scope>
    <source>
        <strain evidence="2 3">A8</strain>
    </source>
</reference>
<name>E3HPJ6_ACHXA</name>
<gene>
    <name evidence="2" type="ordered locus">AXYL_01343</name>
</gene>
<dbReference type="EMBL" id="CP002287">
    <property type="protein sequence ID" value="ADP14681.1"/>
    <property type="molecule type" value="Genomic_DNA"/>
</dbReference>
<feature type="chain" id="PRO_5003170466" evidence="1">
    <location>
        <begin position="27"/>
        <end position="124"/>
    </location>
</feature>
<protein>
    <submittedName>
        <fullName evidence="2">Uncharacterized protein</fullName>
    </submittedName>
</protein>
<evidence type="ECO:0000256" key="1">
    <source>
        <dbReference type="SAM" id="SignalP"/>
    </source>
</evidence>